<name>A0A392VYZ3_9FABA</name>
<proteinExistence type="predicted"/>
<dbReference type="AlphaFoldDB" id="A0A392VYZ3"/>
<evidence type="ECO:0000313" key="2">
    <source>
        <dbReference type="Proteomes" id="UP000265520"/>
    </source>
</evidence>
<evidence type="ECO:0000313" key="1">
    <source>
        <dbReference type="EMBL" id="MCI93207.1"/>
    </source>
</evidence>
<keyword evidence="2" id="KW-1185">Reference proteome</keyword>
<dbReference type="Proteomes" id="UP000265520">
    <property type="component" value="Unassembled WGS sequence"/>
</dbReference>
<sequence length="56" mass="5931">MYEVSGIDYVNAKVDAISHKLESLTLTPTATIAAEQPNCELCGVPGHTPSECQLLA</sequence>
<reference evidence="1 2" key="1">
    <citation type="journal article" date="2018" name="Front. Plant Sci.">
        <title>Red Clover (Trifolium pratense) and Zigzag Clover (T. medium) - A Picture of Genomic Similarities and Differences.</title>
        <authorList>
            <person name="Dluhosova J."/>
            <person name="Istvanek J."/>
            <person name="Nedelnik J."/>
            <person name="Repkova J."/>
        </authorList>
    </citation>
    <scope>NUCLEOTIDE SEQUENCE [LARGE SCALE GENOMIC DNA]</scope>
    <source>
        <strain evidence="2">cv. 10/8</strain>
        <tissue evidence="1">Leaf</tissue>
    </source>
</reference>
<protein>
    <submittedName>
        <fullName evidence="1">Uncharacterized protein</fullName>
    </submittedName>
</protein>
<dbReference type="EMBL" id="LXQA011322948">
    <property type="protein sequence ID" value="MCI93207.1"/>
    <property type="molecule type" value="Genomic_DNA"/>
</dbReference>
<comment type="caution">
    <text evidence="1">The sequence shown here is derived from an EMBL/GenBank/DDBJ whole genome shotgun (WGS) entry which is preliminary data.</text>
</comment>
<organism evidence="1 2">
    <name type="scientific">Trifolium medium</name>
    <dbReference type="NCBI Taxonomy" id="97028"/>
    <lineage>
        <taxon>Eukaryota</taxon>
        <taxon>Viridiplantae</taxon>
        <taxon>Streptophyta</taxon>
        <taxon>Embryophyta</taxon>
        <taxon>Tracheophyta</taxon>
        <taxon>Spermatophyta</taxon>
        <taxon>Magnoliopsida</taxon>
        <taxon>eudicotyledons</taxon>
        <taxon>Gunneridae</taxon>
        <taxon>Pentapetalae</taxon>
        <taxon>rosids</taxon>
        <taxon>fabids</taxon>
        <taxon>Fabales</taxon>
        <taxon>Fabaceae</taxon>
        <taxon>Papilionoideae</taxon>
        <taxon>50 kb inversion clade</taxon>
        <taxon>NPAAA clade</taxon>
        <taxon>Hologalegina</taxon>
        <taxon>IRL clade</taxon>
        <taxon>Trifolieae</taxon>
        <taxon>Trifolium</taxon>
    </lineage>
</organism>
<feature type="non-terminal residue" evidence="1">
    <location>
        <position position="56"/>
    </location>
</feature>
<accession>A0A392VYZ3</accession>